<dbReference type="Proteomes" id="UP000293562">
    <property type="component" value="Unassembled WGS sequence"/>
</dbReference>
<name>A0A4V2FSB4_9BACT</name>
<evidence type="ECO:0000256" key="1">
    <source>
        <dbReference type="SAM" id="SignalP"/>
    </source>
</evidence>
<feature type="domain" description="DUF4097" evidence="2">
    <location>
        <begin position="169"/>
        <end position="303"/>
    </location>
</feature>
<feature type="chain" id="PRO_5021000561" evidence="1">
    <location>
        <begin position="27"/>
        <end position="327"/>
    </location>
</feature>
<gene>
    <name evidence="3" type="ORF">EV201_2391</name>
</gene>
<keyword evidence="1" id="KW-0732">Signal</keyword>
<feature type="signal peptide" evidence="1">
    <location>
        <begin position="1"/>
        <end position="26"/>
    </location>
</feature>
<dbReference type="Pfam" id="PF13349">
    <property type="entry name" value="DUF4097"/>
    <property type="match status" value="1"/>
</dbReference>
<organism evidence="3 4">
    <name type="scientific">Ancylomarina subtilis</name>
    <dbReference type="NCBI Taxonomy" id="1639035"/>
    <lineage>
        <taxon>Bacteria</taxon>
        <taxon>Pseudomonadati</taxon>
        <taxon>Bacteroidota</taxon>
        <taxon>Bacteroidia</taxon>
        <taxon>Marinilabiliales</taxon>
        <taxon>Marinifilaceae</taxon>
        <taxon>Ancylomarina</taxon>
    </lineage>
</organism>
<dbReference type="OrthoDB" id="1118101at2"/>
<protein>
    <submittedName>
        <fullName evidence="3">DUF4097 and DUF4098 domain-containing protein YvlB</fullName>
    </submittedName>
</protein>
<dbReference type="AlphaFoldDB" id="A0A4V2FSB4"/>
<dbReference type="InterPro" id="IPR025164">
    <property type="entry name" value="Toastrack_DUF4097"/>
</dbReference>
<evidence type="ECO:0000259" key="2">
    <source>
        <dbReference type="Pfam" id="PF13349"/>
    </source>
</evidence>
<dbReference type="EMBL" id="SHKN01000002">
    <property type="protein sequence ID" value="RZT93239.1"/>
    <property type="molecule type" value="Genomic_DNA"/>
</dbReference>
<dbReference type="RefSeq" id="WP_130307811.1">
    <property type="nucleotide sequence ID" value="NZ_SHKN01000002.1"/>
</dbReference>
<evidence type="ECO:0000313" key="4">
    <source>
        <dbReference type="Proteomes" id="UP000293562"/>
    </source>
</evidence>
<keyword evidence="4" id="KW-1185">Reference proteome</keyword>
<accession>A0A4V2FSB4</accession>
<sequence>MQIRKLNFKYIIVLAGLFVLPFCSVAQTIYAKADAKYDGIKRIEIEGRFTDVNIIGGDRDDVQFKGLIQGKIWGSKDFEIKHRQDGSTLKVWVEMPRSISGRFEAYLNFKVPYSMDIEIINSSGDMYIEDIISDNMKLKASSGDIELKNIETNLTTTTSSGDLKIEYLKGSISAVSTSGDQSFSHIQADISTRATSGDMFFIDVKGNLITKTTSGDLKFEDINGALSNVSSSGNLTIRNAKTVLDLMATSGDIRGEGIELLGDSKFTSTSGNVTMDFENDMDALSFDLRASSGDLHAGQRSAERKLYAKHGEIWVYGHSTSGDQSYH</sequence>
<reference evidence="3 4" key="1">
    <citation type="submission" date="2019-02" db="EMBL/GenBank/DDBJ databases">
        <title>Genomic Encyclopedia of Type Strains, Phase IV (KMG-IV): sequencing the most valuable type-strain genomes for metagenomic binning, comparative biology and taxonomic classification.</title>
        <authorList>
            <person name="Goeker M."/>
        </authorList>
    </citation>
    <scope>NUCLEOTIDE SEQUENCE [LARGE SCALE GENOMIC DNA]</scope>
    <source>
        <strain evidence="3 4">DSM 28825</strain>
    </source>
</reference>
<evidence type="ECO:0000313" key="3">
    <source>
        <dbReference type="EMBL" id="RZT93239.1"/>
    </source>
</evidence>
<proteinExistence type="predicted"/>
<comment type="caution">
    <text evidence="3">The sequence shown here is derived from an EMBL/GenBank/DDBJ whole genome shotgun (WGS) entry which is preliminary data.</text>
</comment>